<evidence type="ECO:0000313" key="2">
    <source>
        <dbReference type="EMBL" id="SJM32367.1"/>
    </source>
</evidence>
<evidence type="ECO:0000313" key="3">
    <source>
        <dbReference type="Proteomes" id="UP000245698"/>
    </source>
</evidence>
<name>A0A2P9AMK1_9HYPH</name>
<evidence type="ECO:0000256" key="1">
    <source>
        <dbReference type="SAM" id="MobiDB-lite"/>
    </source>
</evidence>
<protein>
    <submittedName>
        <fullName evidence="2">Uncharacterized protein</fullName>
    </submittedName>
</protein>
<dbReference type="AlphaFoldDB" id="A0A2P9AMK1"/>
<accession>A0A2P9AMK1</accession>
<sequence>MFFKLSKGLNAPPEHAAVQSPPFAGHSPANRPDFFPYFHMEDGPMFDPCKIPGSRSLHERRMATWALLIGETYSSAAHAETRRRPHRGMLPDVDFSRAVPDRSRPSLVRRIIRLIRPGAKTGAKIRVVDTALSGSANEPVGEKPATSYIARSRTGGPGDSGTAVFAATRSLDATQDATRSKDATRSAPRERKQAHEYQDNVPLV</sequence>
<dbReference type="EMBL" id="FUIG01000035">
    <property type="protein sequence ID" value="SJM32367.1"/>
    <property type="molecule type" value="Genomic_DNA"/>
</dbReference>
<feature type="region of interest" description="Disordered" evidence="1">
    <location>
        <begin position="137"/>
        <end position="204"/>
    </location>
</feature>
<feature type="compositionally biased region" description="Basic and acidic residues" evidence="1">
    <location>
        <begin position="178"/>
        <end position="198"/>
    </location>
</feature>
<keyword evidence="3" id="KW-1185">Reference proteome</keyword>
<gene>
    <name evidence="2" type="ORF">BQ8482_280093</name>
</gene>
<proteinExistence type="predicted"/>
<reference evidence="3" key="1">
    <citation type="submission" date="2016-12" db="EMBL/GenBank/DDBJ databases">
        <authorList>
            <person name="Brunel B."/>
        </authorList>
    </citation>
    <scope>NUCLEOTIDE SEQUENCE [LARGE SCALE GENOMIC DNA]</scope>
</reference>
<organism evidence="2 3">
    <name type="scientific">Mesorhizobium delmotii</name>
    <dbReference type="NCBI Taxonomy" id="1631247"/>
    <lineage>
        <taxon>Bacteria</taxon>
        <taxon>Pseudomonadati</taxon>
        <taxon>Pseudomonadota</taxon>
        <taxon>Alphaproteobacteria</taxon>
        <taxon>Hyphomicrobiales</taxon>
        <taxon>Phyllobacteriaceae</taxon>
        <taxon>Mesorhizobium</taxon>
    </lineage>
</organism>
<dbReference type="Proteomes" id="UP000245698">
    <property type="component" value="Unassembled WGS sequence"/>
</dbReference>